<keyword evidence="3" id="KW-1185">Reference proteome</keyword>
<evidence type="ECO:0000313" key="3">
    <source>
        <dbReference type="Proteomes" id="UP000756921"/>
    </source>
</evidence>
<protein>
    <submittedName>
        <fullName evidence="2">Uncharacterized protein</fullName>
    </submittedName>
</protein>
<accession>A0A9P6GJP0</accession>
<organism evidence="2 3">
    <name type="scientific">Paraphaeosphaeria minitans</name>
    <dbReference type="NCBI Taxonomy" id="565426"/>
    <lineage>
        <taxon>Eukaryota</taxon>
        <taxon>Fungi</taxon>
        <taxon>Dikarya</taxon>
        <taxon>Ascomycota</taxon>
        <taxon>Pezizomycotina</taxon>
        <taxon>Dothideomycetes</taxon>
        <taxon>Pleosporomycetidae</taxon>
        <taxon>Pleosporales</taxon>
        <taxon>Massarineae</taxon>
        <taxon>Didymosphaeriaceae</taxon>
        <taxon>Paraphaeosphaeria</taxon>
    </lineage>
</organism>
<dbReference type="Proteomes" id="UP000756921">
    <property type="component" value="Unassembled WGS sequence"/>
</dbReference>
<feature type="compositionally biased region" description="Polar residues" evidence="1">
    <location>
        <begin position="117"/>
        <end position="126"/>
    </location>
</feature>
<evidence type="ECO:0000256" key="1">
    <source>
        <dbReference type="SAM" id="MobiDB-lite"/>
    </source>
</evidence>
<gene>
    <name evidence="2" type="ORF">PMIN01_04660</name>
</gene>
<comment type="caution">
    <text evidence="2">The sequence shown here is derived from an EMBL/GenBank/DDBJ whole genome shotgun (WGS) entry which is preliminary data.</text>
</comment>
<evidence type="ECO:0000313" key="2">
    <source>
        <dbReference type="EMBL" id="KAF9736881.1"/>
    </source>
</evidence>
<name>A0A9P6GJP0_9PLEO</name>
<dbReference type="EMBL" id="WJXW01000004">
    <property type="protein sequence ID" value="KAF9736881.1"/>
    <property type="molecule type" value="Genomic_DNA"/>
</dbReference>
<feature type="region of interest" description="Disordered" evidence="1">
    <location>
        <begin position="91"/>
        <end position="126"/>
    </location>
</feature>
<dbReference type="AlphaFoldDB" id="A0A9P6GJP0"/>
<proteinExistence type="predicted"/>
<sequence length="126" mass="13503">MQQDLDERNPGGHPELEVFTWLQILNLAVSEASNEGRKRKKCFDAIQKTCLKKQMTKEDTEDVIGPEGMNMVKGIVSAFKGVGGQMGVDAAMPELPARDPDASSIREGGFQPDRASPTANGSVAAG</sequence>
<reference evidence="2" key="1">
    <citation type="journal article" date="2020" name="Mol. Plant Microbe Interact.">
        <title>Genome Sequence of the Biocontrol Agent Coniothyrium minitans strain Conio (IMI 134523).</title>
        <authorList>
            <person name="Patel D."/>
            <person name="Shittu T.A."/>
            <person name="Baroncelli R."/>
            <person name="Muthumeenakshi S."/>
            <person name="Osborne T.H."/>
            <person name="Janganan T.K."/>
            <person name="Sreenivasaprasad S."/>
        </authorList>
    </citation>
    <scope>NUCLEOTIDE SEQUENCE</scope>
    <source>
        <strain evidence="2">Conio</strain>
    </source>
</reference>